<proteinExistence type="predicted"/>
<dbReference type="Proteomes" id="UP000265663">
    <property type="component" value="Unassembled WGS sequence"/>
</dbReference>
<dbReference type="AlphaFoldDB" id="A0A3M7LXD0"/>
<name>A0A3M7LXD0_9PLEO</name>
<sequence>MDHIITEYLWRWCLQDTSPPSRQCLLPLMQRAKSSCRIQPPCRIAPFSV</sequence>
<gene>
    <name evidence="1" type="ORF">GMOD_00002160</name>
</gene>
<evidence type="ECO:0000313" key="2">
    <source>
        <dbReference type="Proteomes" id="UP000265663"/>
    </source>
</evidence>
<organism evidence="1 2">
    <name type="scientific">Pyrenophora seminiperda CCB06</name>
    <dbReference type="NCBI Taxonomy" id="1302712"/>
    <lineage>
        <taxon>Eukaryota</taxon>
        <taxon>Fungi</taxon>
        <taxon>Dikarya</taxon>
        <taxon>Ascomycota</taxon>
        <taxon>Pezizomycotina</taxon>
        <taxon>Dothideomycetes</taxon>
        <taxon>Pleosporomycetidae</taxon>
        <taxon>Pleosporales</taxon>
        <taxon>Pleosporineae</taxon>
        <taxon>Pleosporaceae</taxon>
        <taxon>Pyrenophora</taxon>
    </lineage>
</organism>
<dbReference type="EMBL" id="KE747809">
    <property type="protein sequence ID" value="RMZ66792.1"/>
    <property type="molecule type" value="Genomic_DNA"/>
</dbReference>
<protein>
    <submittedName>
        <fullName evidence="1">Uncharacterized protein</fullName>
    </submittedName>
</protein>
<accession>A0A3M7LXD0</accession>
<reference evidence="1 2" key="1">
    <citation type="journal article" date="2014" name="PLoS ONE">
        <title>De novo Genome Assembly of the Fungal Plant Pathogen Pyrenophora semeniperda.</title>
        <authorList>
            <person name="Soliai M.M."/>
            <person name="Meyer S.E."/>
            <person name="Udall J.A."/>
            <person name="Elzinga D.E."/>
            <person name="Hermansen R.A."/>
            <person name="Bodily P.M."/>
            <person name="Hart A.A."/>
            <person name="Coleman C.E."/>
        </authorList>
    </citation>
    <scope>NUCLEOTIDE SEQUENCE [LARGE SCALE GENOMIC DNA]</scope>
    <source>
        <strain evidence="1 2">CCB06</strain>
        <tissue evidence="1">Mycelium</tissue>
    </source>
</reference>
<evidence type="ECO:0000313" key="1">
    <source>
        <dbReference type="EMBL" id="RMZ66792.1"/>
    </source>
</evidence>
<keyword evidence="2" id="KW-1185">Reference proteome</keyword>